<dbReference type="Proteomes" id="UP000299102">
    <property type="component" value="Unassembled WGS sequence"/>
</dbReference>
<evidence type="ECO:0000313" key="2">
    <source>
        <dbReference type="Proteomes" id="UP000299102"/>
    </source>
</evidence>
<dbReference type="AlphaFoldDB" id="A0A4C1TZY1"/>
<accession>A0A4C1TZY1</accession>
<protein>
    <submittedName>
        <fullName evidence="1">Uncharacterized protein</fullName>
    </submittedName>
</protein>
<sequence length="112" mass="12812">MFVPKAPEVQLTCSTMREMIYKNRDHKARLHASVSVQPRVSEVCSVLRAAFEELFGQREPVVRARGVYRPATFNYVRPLRVFTSHSRSVHACLILYRKALAAATRMGDFETV</sequence>
<dbReference type="EMBL" id="BGZK01000110">
    <property type="protein sequence ID" value="GBP19622.1"/>
    <property type="molecule type" value="Genomic_DNA"/>
</dbReference>
<proteinExistence type="predicted"/>
<name>A0A4C1TZY1_EUMVA</name>
<keyword evidence="2" id="KW-1185">Reference proteome</keyword>
<evidence type="ECO:0000313" key="1">
    <source>
        <dbReference type="EMBL" id="GBP19622.1"/>
    </source>
</evidence>
<reference evidence="1 2" key="1">
    <citation type="journal article" date="2019" name="Commun. Biol.">
        <title>The bagworm genome reveals a unique fibroin gene that provides high tensile strength.</title>
        <authorList>
            <person name="Kono N."/>
            <person name="Nakamura H."/>
            <person name="Ohtoshi R."/>
            <person name="Tomita M."/>
            <person name="Numata K."/>
            <person name="Arakawa K."/>
        </authorList>
    </citation>
    <scope>NUCLEOTIDE SEQUENCE [LARGE SCALE GENOMIC DNA]</scope>
</reference>
<organism evidence="1 2">
    <name type="scientific">Eumeta variegata</name>
    <name type="common">Bagworm moth</name>
    <name type="synonym">Eumeta japonica</name>
    <dbReference type="NCBI Taxonomy" id="151549"/>
    <lineage>
        <taxon>Eukaryota</taxon>
        <taxon>Metazoa</taxon>
        <taxon>Ecdysozoa</taxon>
        <taxon>Arthropoda</taxon>
        <taxon>Hexapoda</taxon>
        <taxon>Insecta</taxon>
        <taxon>Pterygota</taxon>
        <taxon>Neoptera</taxon>
        <taxon>Endopterygota</taxon>
        <taxon>Lepidoptera</taxon>
        <taxon>Glossata</taxon>
        <taxon>Ditrysia</taxon>
        <taxon>Tineoidea</taxon>
        <taxon>Psychidae</taxon>
        <taxon>Oiketicinae</taxon>
        <taxon>Eumeta</taxon>
    </lineage>
</organism>
<comment type="caution">
    <text evidence="1">The sequence shown here is derived from an EMBL/GenBank/DDBJ whole genome shotgun (WGS) entry which is preliminary data.</text>
</comment>
<gene>
    <name evidence="1" type="ORF">EVAR_75594_1</name>
</gene>